<proteinExistence type="inferred from homology"/>
<dbReference type="PANTHER" id="PTHR43663:SF1">
    <property type="entry name" value="CHROMATE TRANSPORTER"/>
    <property type="match status" value="1"/>
</dbReference>
<evidence type="ECO:0000256" key="5">
    <source>
        <dbReference type="ARBA" id="ARBA00022989"/>
    </source>
</evidence>
<dbReference type="RefSeq" id="WP_280102109.1">
    <property type="nucleotide sequence ID" value="NZ_CP122979.1"/>
</dbReference>
<evidence type="ECO:0000313" key="9">
    <source>
        <dbReference type="Proteomes" id="UP001179842"/>
    </source>
</evidence>
<evidence type="ECO:0000256" key="3">
    <source>
        <dbReference type="ARBA" id="ARBA00022475"/>
    </source>
</evidence>
<keyword evidence="3" id="KW-1003">Cell membrane</keyword>
<feature type="transmembrane region" description="Helical" evidence="7">
    <location>
        <begin position="78"/>
        <end position="101"/>
    </location>
</feature>
<organism evidence="8 9">
    <name type="scientific">Mesomycoplasma lagogenitalium</name>
    <dbReference type="NCBI Taxonomy" id="171286"/>
    <lineage>
        <taxon>Bacteria</taxon>
        <taxon>Bacillati</taxon>
        <taxon>Mycoplasmatota</taxon>
        <taxon>Mycoplasmoidales</taxon>
        <taxon>Metamycoplasmataceae</taxon>
        <taxon>Mesomycoplasma</taxon>
    </lineage>
</organism>
<feature type="transmembrane region" description="Helical" evidence="7">
    <location>
        <begin position="51"/>
        <end position="71"/>
    </location>
</feature>
<dbReference type="InterPro" id="IPR003370">
    <property type="entry name" value="Chromate_transpt"/>
</dbReference>
<accession>A0ABY8LXE4</accession>
<dbReference type="InterPro" id="IPR052518">
    <property type="entry name" value="CHR_Transporter"/>
</dbReference>
<name>A0ABY8LXE4_9BACT</name>
<evidence type="ECO:0000256" key="1">
    <source>
        <dbReference type="ARBA" id="ARBA00004651"/>
    </source>
</evidence>
<feature type="transmembrane region" description="Helical" evidence="7">
    <location>
        <begin position="139"/>
        <end position="160"/>
    </location>
</feature>
<evidence type="ECO:0000313" key="8">
    <source>
        <dbReference type="EMBL" id="WGI36807.1"/>
    </source>
</evidence>
<comment type="subcellular location">
    <subcellularLocation>
        <location evidence="1">Cell membrane</location>
        <topology evidence="1">Multi-pass membrane protein</topology>
    </subcellularLocation>
</comment>
<feature type="transmembrane region" description="Helical" evidence="7">
    <location>
        <begin position="9"/>
        <end position="31"/>
    </location>
</feature>
<keyword evidence="6 7" id="KW-0472">Membrane</keyword>
<dbReference type="EMBL" id="CP122979">
    <property type="protein sequence ID" value="WGI36807.1"/>
    <property type="molecule type" value="Genomic_DNA"/>
</dbReference>
<evidence type="ECO:0000256" key="4">
    <source>
        <dbReference type="ARBA" id="ARBA00022692"/>
    </source>
</evidence>
<keyword evidence="4 7" id="KW-0812">Transmembrane</keyword>
<comment type="similarity">
    <text evidence="2">Belongs to the chromate ion transporter (CHR) (TC 2.A.51) family.</text>
</comment>
<protein>
    <submittedName>
        <fullName evidence="8">Chromate transporter</fullName>
    </submittedName>
</protein>
<gene>
    <name evidence="8" type="ORF">QEG99_00770</name>
</gene>
<dbReference type="Proteomes" id="UP001179842">
    <property type="component" value="Chromosome"/>
</dbReference>
<keyword evidence="5 7" id="KW-1133">Transmembrane helix</keyword>
<evidence type="ECO:0000256" key="7">
    <source>
        <dbReference type="SAM" id="Phobius"/>
    </source>
</evidence>
<evidence type="ECO:0000256" key="6">
    <source>
        <dbReference type="ARBA" id="ARBA00023136"/>
    </source>
</evidence>
<dbReference type="PANTHER" id="PTHR43663">
    <property type="entry name" value="CHROMATE TRANSPORT PROTEIN-RELATED"/>
    <property type="match status" value="1"/>
</dbReference>
<keyword evidence="9" id="KW-1185">Reference proteome</keyword>
<reference evidence="8" key="1">
    <citation type="submission" date="2023-04" db="EMBL/GenBank/DDBJ databases">
        <title>Completed genome of Mycoplasma lagogenitalium type strain 12MS.</title>
        <authorList>
            <person name="Spergser J."/>
        </authorList>
    </citation>
    <scope>NUCLEOTIDE SEQUENCE</scope>
    <source>
        <strain evidence="8">12MS</strain>
    </source>
</reference>
<dbReference type="Pfam" id="PF02417">
    <property type="entry name" value="Chromate_transp"/>
    <property type="match status" value="1"/>
</dbReference>
<sequence length="189" mass="21525">MKKKEFWKVFLFIIKCTFIGFGGGNALMPIIKKYAVDEYKWITEEEFDSALVTVNLLPGAAVIEMISYIAITKLGKLWGTIVTLIAIMPHIIVVMALYYLITLLPIKYLYVINVGVLSALIGVIIGFSFKYLKASRKDLLWYVWIALFILTLAFCLFVPAPFNLPAIPLILGIIFVFIYEFIKIKRGKK</sequence>
<feature type="transmembrane region" description="Helical" evidence="7">
    <location>
        <begin position="107"/>
        <end position="127"/>
    </location>
</feature>
<evidence type="ECO:0000256" key="2">
    <source>
        <dbReference type="ARBA" id="ARBA00005262"/>
    </source>
</evidence>
<feature type="transmembrane region" description="Helical" evidence="7">
    <location>
        <begin position="166"/>
        <end position="182"/>
    </location>
</feature>